<organism evidence="3 4">
    <name type="scientific">Ascodesmis nigricans</name>
    <dbReference type="NCBI Taxonomy" id="341454"/>
    <lineage>
        <taxon>Eukaryota</taxon>
        <taxon>Fungi</taxon>
        <taxon>Dikarya</taxon>
        <taxon>Ascomycota</taxon>
        <taxon>Pezizomycotina</taxon>
        <taxon>Pezizomycetes</taxon>
        <taxon>Pezizales</taxon>
        <taxon>Ascodesmidaceae</taxon>
        <taxon>Ascodesmis</taxon>
    </lineage>
</organism>
<dbReference type="EMBL" id="ML220112">
    <property type="protein sequence ID" value="TGZ85325.1"/>
    <property type="molecule type" value="Genomic_DNA"/>
</dbReference>
<evidence type="ECO:0000256" key="2">
    <source>
        <dbReference type="SAM" id="Phobius"/>
    </source>
</evidence>
<feature type="region of interest" description="Disordered" evidence="1">
    <location>
        <begin position="321"/>
        <end position="354"/>
    </location>
</feature>
<feature type="region of interest" description="Disordered" evidence="1">
    <location>
        <begin position="68"/>
        <end position="88"/>
    </location>
</feature>
<feature type="compositionally biased region" description="Gly residues" evidence="1">
    <location>
        <begin position="196"/>
        <end position="206"/>
    </location>
</feature>
<dbReference type="InParanoid" id="A0A4V3SJT8"/>
<gene>
    <name evidence="3" type="ORF">EX30DRAFT_368418</name>
</gene>
<proteinExistence type="predicted"/>
<keyword evidence="2" id="KW-0812">Transmembrane</keyword>
<evidence type="ECO:0000313" key="3">
    <source>
        <dbReference type="EMBL" id="TGZ85325.1"/>
    </source>
</evidence>
<name>A0A4V3SJT8_9PEZI</name>
<feature type="compositionally biased region" description="Low complexity" evidence="1">
    <location>
        <begin position="125"/>
        <end position="135"/>
    </location>
</feature>
<keyword evidence="2" id="KW-0472">Membrane</keyword>
<keyword evidence="2" id="KW-1133">Transmembrane helix</keyword>
<dbReference type="AlphaFoldDB" id="A0A4V3SJT8"/>
<keyword evidence="4" id="KW-1185">Reference proteome</keyword>
<sequence>MAPALKPRIITRGWEKRSGADGILALLESSSSSKATSTSTPTPITIPSTSTIATIIPAIAIDELPPLTTTLPPTSATENTSPPSHHIPLLPSTPVPTLLLYILTFTLLLLLLITAIIRTVEYFDSPHPSSSTTSSHARRHRSDALGGDNTGMRRAARKRVGFNEWCRQRRVMFQRRARMGPVVKRGEEEGLVVAGGGRNLSSGGGYDTFPNSGGDTMCTGGESVGTQMPTSSKPRSPPTRPPRTRQRIRHGLWSPRHHLQDPSTDSSSADDDTPRKPTTRQRILNNMRRPILRTRTTENVGKTVAARQREMRRSWSAPVPIQGRVGKVGGGGGRGRGRGRRPLSVVFEEGSVGE</sequence>
<evidence type="ECO:0000313" key="4">
    <source>
        <dbReference type="Proteomes" id="UP000298138"/>
    </source>
</evidence>
<evidence type="ECO:0000256" key="1">
    <source>
        <dbReference type="SAM" id="MobiDB-lite"/>
    </source>
</evidence>
<feature type="transmembrane region" description="Helical" evidence="2">
    <location>
        <begin position="98"/>
        <end position="117"/>
    </location>
</feature>
<dbReference type="Proteomes" id="UP000298138">
    <property type="component" value="Unassembled WGS sequence"/>
</dbReference>
<accession>A0A4V3SJT8</accession>
<feature type="region of interest" description="Disordered" evidence="1">
    <location>
        <begin position="196"/>
        <end position="287"/>
    </location>
</feature>
<feature type="region of interest" description="Disordered" evidence="1">
    <location>
        <begin position="124"/>
        <end position="154"/>
    </location>
</feature>
<protein>
    <submittedName>
        <fullName evidence="3">Uncharacterized protein</fullName>
    </submittedName>
</protein>
<reference evidence="3 4" key="1">
    <citation type="submission" date="2019-04" db="EMBL/GenBank/DDBJ databases">
        <title>Comparative genomics and transcriptomics to analyze fruiting body development in filamentous ascomycetes.</title>
        <authorList>
            <consortium name="DOE Joint Genome Institute"/>
            <person name="Lutkenhaus R."/>
            <person name="Traeger S."/>
            <person name="Breuer J."/>
            <person name="Kuo A."/>
            <person name="Lipzen A."/>
            <person name="Pangilinan J."/>
            <person name="Dilworth D."/>
            <person name="Sandor L."/>
            <person name="Poggeler S."/>
            <person name="Barry K."/>
            <person name="Grigoriev I.V."/>
            <person name="Nowrousian M."/>
        </authorList>
    </citation>
    <scope>NUCLEOTIDE SEQUENCE [LARGE SCALE GENOMIC DNA]</scope>
    <source>
        <strain evidence="3 4">CBS 389.68</strain>
    </source>
</reference>